<evidence type="ECO:0000313" key="1">
    <source>
        <dbReference type="EMBL" id="KAK5956564.1"/>
    </source>
</evidence>
<dbReference type="Proteomes" id="UP001316803">
    <property type="component" value="Unassembled WGS sequence"/>
</dbReference>
<organism evidence="1 2">
    <name type="scientific">Knufia fluminis</name>
    <dbReference type="NCBI Taxonomy" id="191047"/>
    <lineage>
        <taxon>Eukaryota</taxon>
        <taxon>Fungi</taxon>
        <taxon>Dikarya</taxon>
        <taxon>Ascomycota</taxon>
        <taxon>Pezizomycotina</taxon>
        <taxon>Eurotiomycetes</taxon>
        <taxon>Chaetothyriomycetidae</taxon>
        <taxon>Chaetothyriales</taxon>
        <taxon>Trichomeriaceae</taxon>
        <taxon>Knufia</taxon>
    </lineage>
</organism>
<name>A0AAN8EIC4_9EURO</name>
<dbReference type="AlphaFoldDB" id="A0AAN8EIC4"/>
<sequence>MSSTPNLATVLPSETPIAGPHHLFNSSFSMTYLSPHPLRNASVLMLGTYHMSHPETHLGKAYAQSPPLHLHFSQSESFVVLQGRVGGTQGWGCVDRVYTARDGVQTIDPWVVHSFWPVPPSSHPETRDEADVDAKLLVWAHPRLPGPEEGIFPPSMDHLFFQSILGYVSDVHEGKEKMDVFRIMLMQHESETAPVMLPVWNVLGPLRWWVPWRLQGLLAAVARWQGKTAVMERYVGVEDYQKWLQVQGKMKTT</sequence>
<accession>A0AAN8EIC4</accession>
<evidence type="ECO:0000313" key="2">
    <source>
        <dbReference type="Proteomes" id="UP001316803"/>
    </source>
</evidence>
<gene>
    <name evidence="1" type="ORF">OHC33_002049</name>
</gene>
<keyword evidence="2" id="KW-1185">Reference proteome</keyword>
<protein>
    <submittedName>
        <fullName evidence="1">Uncharacterized protein</fullName>
    </submittedName>
</protein>
<comment type="caution">
    <text evidence="1">The sequence shown here is derived from an EMBL/GenBank/DDBJ whole genome shotgun (WGS) entry which is preliminary data.</text>
</comment>
<reference evidence="1 2" key="1">
    <citation type="submission" date="2022-12" db="EMBL/GenBank/DDBJ databases">
        <title>Genomic features and morphological characterization of a novel Knufia sp. strain isolated from spacecraft assembly facility.</title>
        <authorList>
            <person name="Teixeira M."/>
            <person name="Chander A.M."/>
            <person name="Stajich J.E."/>
            <person name="Venkateswaran K."/>
        </authorList>
    </citation>
    <scope>NUCLEOTIDE SEQUENCE [LARGE SCALE GENOMIC DNA]</scope>
    <source>
        <strain evidence="1 2">FJI-L2-BK-P2</strain>
    </source>
</reference>
<proteinExistence type="predicted"/>
<dbReference type="EMBL" id="JAKLMC020000004">
    <property type="protein sequence ID" value="KAK5956564.1"/>
    <property type="molecule type" value="Genomic_DNA"/>
</dbReference>